<name>A0A0K6GW21_9GAMM</name>
<dbReference type="FunFam" id="3.90.550.10:FF:000003">
    <property type="entry name" value="2-C-methyl-D-erythritol 4-phosphate cytidylyltransferase"/>
    <property type="match status" value="1"/>
</dbReference>
<comment type="catalytic activity">
    <reaction evidence="3">
        <text>2-C-methyl-D-erythritol 4-phosphate + CTP + H(+) = 4-CDP-2-C-methyl-D-erythritol + diphosphate</text>
        <dbReference type="Rhea" id="RHEA:13429"/>
        <dbReference type="ChEBI" id="CHEBI:15378"/>
        <dbReference type="ChEBI" id="CHEBI:33019"/>
        <dbReference type="ChEBI" id="CHEBI:37563"/>
        <dbReference type="ChEBI" id="CHEBI:57823"/>
        <dbReference type="ChEBI" id="CHEBI:58262"/>
        <dbReference type="EC" id="2.7.7.60"/>
    </reaction>
</comment>
<dbReference type="AlphaFoldDB" id="A0A0K6GW21"/>
<dbReference type="EMBL" id="CYHB01000001">
    <property type="protein sequence ID" value="CUA82942.1"/>
    <property type="molecule type" value="Genomic_DNA"/>
</dbReference>
<dbReference type="InterPro" id="IPR001228">
    <property type="entry name" value="IspD"/>
</dbReference>
<dbReference type="PANTHER" id="PTHR32125">
    <property type="entry name" value="2-C-METHYL-D-ERYTHRITOL 4-PHOSPHATE CYTIDYLYLTRANSFERASE, CHLOROPLASTIC"/>
    <property type="match status" value="1"/>
</dbReference>
<dbReference type="Pfam" id="PF01128">
    <property type="entry name" value="IspD"/>
    <property type="match status" value="1"/>
</dbReference>
<sequence>MDKQSSLAAVIPAAGIGSRMQLTTPKQYLTIAGQTVLQHSVAALARDPRVARIIIAIAKADQHAQQLHFSVDVPITWVTGGATRAASVAAGVHKARQLGYDFVAVHDAARPCLQADELSAVISAGMRHADGALLAVPVADTLKRAQDQQVQETLVRDNLWRAQTPQVFACDKLLRALLEVGVNNAAITDEASAIELVGGHPQLVTGRSTNIKITQPGDEALATLFLTNRNI</sequence>
<dbReference type="OrthoDB" id="9806837at2"/>
<dbReference type="RefSeq" id="WP_055438024.1">
    <property type="nucleotide sequence ID" value="NZ_CYHB01000001.1"/>
</dbReference>
<keyword evidence="2 3" id="KW-0548">Nucleotidyltransferase</keyword>
<dbReference type="InterPro" id="IPR050088">
    <property type="entry name" value="IspD/TarI_cytidylyltransf_bact"/>
</dbReference>
<dbReference type="HAMAP" id="MF_00108">
    <property type="entry name" value="IspD"/>
    <property type="match status" value="1"/>
</dbReference>
<dbReference type="CDD" id="cd02516">
    <property type="entry name" value="CDP-ME_synthetase"/>
    <property type="match status" value="1"/>
</dbReference>
<feature type="site" description="Positions MEP for the nucleophilic attack" evidence="3">
    <location>
        <position position="156"/>
    </location>
</feature>
<keyword evidence="3" id="KW-0414">Isoprene biosynthesis</keyword>
<protein>
    <recommendedName>
        <fullName evidence="3">2-C-methyl-D-erythritol 4-phosphate cytidylyltransferase</fullName>
        <ecNumber evidence="3">2.7.7.60</ecNumber>
    </recommendedName>
    <alternativeName>
        <fullName evidence="3">4-diphosphocytidyl-2C-methyl-D-erythritol synthase</fullName>
    </alternativeName>
    <alternativeName>
        <fullName evidence="3">MEP cytidylyltransferase</fullName>
        <shortName evidence="3">MCT</shortName>
    </alternativeName>
</protein>
<keyword evidence="1 3" id="KW-0808">Transferase</keyword>
<dbReference type="UniPathway" id="UPA00056">
    <property type="reaction ID" value="UER00093"/>
</dbReference>
<keyword evidence="5" id="KW-1185">Reference proteome</keyword>
<evidence type="ECO:0000256" key="1">
    <source>
        <dbReference type="ARBA" id="ARBA00022679"/>
    </source>
</evidence>
<dbReference type="PANTHER" id="PTHR32125:SF4">
    <property type="entry name" value="2-C-METHYL-D-ERYTHRITOL 4-PHOSPHATE CYTIDYLYLTRANSFERASE, CHLOROPLASTIC"/>
    <property type="match status" value="1"/>
</dbReference>
<dbReference type="InterPro" id="IPR029044">
    <property type="entry name" value="Nucleotide-diphossugar_trans"/>
</dbReference>
<gene>
    <name evidence="3" type="primary">ispD</name>
    <name evidence="4" type="ORF">Ga0061064_0310</name>
</gene>
<comment type="similarity">
    <text evidence="3">Belongs to the IspD/TarI cytidylyltransferase family. IspD subfamily.</text>
</comment>
<dbReference type="Proteomes" id="UP000182598">
    <property type="component" value="Unassembled WGS sequence"/>
</dbReference>
<dbReference type="InterPro" id="IPR034683">
    <property type="entry name" value="IspD/TarI"/>
</dbReference>
<comment type="function">
    <text evidence="3">Catalyzes the formation of 4-diphosphocytidyl-2-C-methyl-D-erythritol from CTP and 2-C-methyl-D-erythritol 4-phosphate (MEP).</text>
</comment>
<evidence type="ECO:0000256" key="2">
    <source>
        <dbReference type="ARBA" id="ARBA00022695"/>
    </source>
</evidence>
<dbReference type="EC" id="2.7.7.60" evidence="3"/>
<dbReference type="SUPFAM" id="SSF53448">
    <property type="entry name" value="Nucleotide-diphospho-sugar transferases"/>
    <property type="match status" value="1"/>
</dbReference>
<reference evidence="5" key="1">
    <citation type="submission" date="2015-08" db="EMBL/GenBank/DDBJ databases">
        <authorList>
            <person name="Varghese N."/>
        </authorList>
    </citation>
    <scope>NUCLEOTIDE SEQUENCE [LARGE SCALE GENOMIC DNA]</scope>
    <source>
        <strain evidence="5">DSM 27808</strain>
    </source>
</reference>
<evidence type="ECO:0000256" key="3">
    <source>
        <dbReference type="HAMAP-Rule" id="MF_00108"/>
    </source>
</evidence>
<evidence type="ECO:0000313" key="4">
    <source>
        <dbReference type="EMBL" id="CUA82942.1"/>
    </source>
</evidence>
<dbReference type="GO" id="GO:0050518">
    <property type="term" value="F:2-C-methyl-D-erythritol 4-phosphate cytidylyltransferase activity"/>
    <property type="evidence" value="ECO:0007669"/>
    <property type="project" value="UniProtKB-UniRule"/>
</dbReference>
<dbReference type="GO" id="GO:0019288">
    <property type="term" value="P:isopentenyl diphosphate biosynthetic process, methylerythritol 4-phosphate pathway"/>
    <property type="evidence" value="ECO:0007669"/>
    <property type="project" value="UniProtKB-UniRule"/>
</dbReference>
<dbReference type="Gene3D" id="3.90.550.10">
    <property type="entry name" value="Spore Coat Polysaccharide Biosynthesis Protein SpsA, Chain A"/>
    <property type="match status" value="1"/>
</dbReference>
<feature type="site" description="Transition state stabilizer" evidence="3">
    <location>
        <position position="19"/>
    </location>
</feature>
<organism evidence="4 5">
    <name type="scientific">Pseudidiomarina woesei</name>
    <dbReference type="NCBI Taxonomy" id="1381080"/>
    <lineage>
        <taxon>Bacteria</taxon>
        <taxon>Pseudomonadati</taxon>
        <taxon>Pseudomonadota</taxon>
        <taxon>Gammaproteobacteria</taxon>
        <taxon>Alteromonadales</taxon>
        <taxon>Idiomarinaceae</taxon>
        <taxon>Pseudidiomarina</taxon>
    </lineage>
</organism>
<dbReference type="NCBIfam" id="TIGR00453">
    <property type="entry name" value="ispD"/>
    <property type="match status" value="1"/>
</dbReference>
<comment type="pathway">
    <text evidence="3">Isoprenoid biosynthesis; isopentenyl diphosphate biosynthesis via DXP pathway; isopentenyl diphosphate from 1-deoxy-D-xylulose 5-phosphate: step 2/6.</text>
</comment>
<feature type="site" description="Transition state stabilizer" evidence="3">
    <location>
        <position position="26"/>
    </location>
</feature>
<proteinExistence type="inferred from homology"/>
<accession>A0A0K6GW21</accession>
<feature type="site" description="Positions MEP for the nucleophilic attack" evidence="3">
    <location>
        <position position="212"/>
    </location>
</feature>
<evidence type="ECO:0000313" key="5">
    <source>
        <dbReference type="Proteomes" id="UP000182598"/>
    </source>
</evidence>